<evidence type="ECO:0000256" key="11">
    <source>
        <dbReference type="ARBA" id="ARBA00031719"/>
    </source>
</evidence>
<keyword evidence="8 13" id="KW-1278">Translocase</keyword>
<evidence type="ECO:0000256" key="10">
    <source>
        <dbReference type="ARBA" id="ARBA00023310"/>
    </source>
</evidence>
<keyword evidence="9 13" id="KW-0406">Ion transport</keyword>
<dbReference type="PROSITE" id="PS00152">
    <property type="entry name" value="ATPASE_ALPHA_BETA"/>
    <property type="match status" value="1"/>
</dbReference>
<comment type="similarity">
    <text evidence="1 13">Belongs to the ATPase alpha/beta chains family.</text>
</comment>
<evidence type="ECO:0000259" key="14">
    <source>
        <dbReference type="SMART" id="SM00382"/>
    </source>
</evidence>
<dbReference type="Pfam" id="PF22919">
    <property type="entry name" value="ATP-synt_VA_C"/>
    <property type="match status" value="1"/>
</dbReference>
<dbReference type="InterPro" id="IPR036121">
    <property type="entry name" value="ATPase_F1/V1/A1_a/bsu_N_sf"/>
</dbReference>
<dbReference type="InterPro" id="IPR000194">
    <property type="entry name" value="ATPase_F1/V1/A1_a/bsu_nucl-bd"/>
</dbReference>
<accession>A0A174A8U3</accession>
<dbReference type="GO" id="GO:0005524">
    <property type="term" value="F:ATP binding"/>
    <property type="evidence" value="ECO:0007669"/>
    <property type="project" value="UniProtKB-UniRule"/>
</dbReference>
<dbReference type="SUPFAM" id="SSF52540">
    <property type="entry name" value="P-loop containing nucleoside triphosphate hydrolases"/>
    <property type="match status" value="1"/>
</dbReference>
<dbReference type="InterPro" id="IPR022878">
    <property type="entry name" value="V-ATPase_asu"/>
</dbReference>
<evidence type="ECO:0000256" key="6">
    <source>
        <dbReference type="ARBA" id="ARBA00022781"/>
    </source>
</evidence>
<dbReference type="Pfam" id="PF16886">
    <property type="entry name" value="ATP-synt_ab_Xtn"/>
    <property type="match status" value="1"/>
</dbReference>
<dbReference type="SUPFAM" id="SSF50615">
    <property type="entry name" value="N-terminal domain of alpha and beta subunits of F1 ATP synthase"/>
    <property type="match status" value="1"/>
</dbReference>
<evidence type="ECO:0000256" key="3">
    <source>
        <dbReference type="ARBA" id="ARBA00018003"/>
    </source>
</evidence>
<dbReference type="Gene3D" id="3.40.50.300">
    <property type="entry name" value="P-loop containing nucleotide triphosphate hydrolases"/>
    <property type="match status" value="1"/>
</dbReference>
<dbReference type="InterPro" id="IPR003593">
    <property type="entry name" value="AAA+_ATPase"/>
</dbReference>
<evidence type="ECO:0000256" key="1">
    <source>
        <dbReference type="ARBA" id="ARBA00008936"/>
    </source>
</evidence>
<dbReference type="AlphaFoldDB" id="A0A174A8U3"/>
<keyword evidence="6 13" id="KW-0375">Hydrogen ion transport</keyword>
<feature type="binding site" evidence="13">
    <location>
        <begin position="231"/>
        <end position="238"/>
    </location>
    <ligand>
        <name>ATP</name>
        <dbReference type="ChEBI" id="CHEBI:30616"/>
    </ligand>
</feature>
<dbReference type="SMART" id="SM00382">
    <property type="entry name" value="AAA"/>
    <property type="match status" value="1"/>
</dbReference>
<dbReference type="PANTHER" id="PTHR43607:SF1">
    <property type="entry name" value="H(+)-TRANSPORTING TWO-SECTOR ATPASE"/>
    <property type="match status" value="1"/>
</dbReference>
<dbReference type="InterPro" id="IPR020003">
    <property type="entry name" value="ATPase_a/bsu_AS"/>
</dbReference>
<evidence type="ECO:0000256" key="2">
    <source>
        <dbReference type="ARBA" id="ARBA00012473"/>
    </source>
</evidence>
<comment type="catalytic activity">
    <reaction evidence="13">
        <text>ATP + H2O + 4 H(+)(in) = ADP + phosphate + 5 H(+)(out)</text>
        <dbReference type="Rhea" id="RHEA:57720"/>
        <dbReference type="ChEBI" id="CHEBI:15377"/>
        <dbReference type="ChEBI" id="CHEBI:15378"/>
        <dbReference type="ChEBI" id="CHEBI:30616"/>
        <dbReference type="ChEBI" id="CHEBI:43474"/>
        <dbReference type="ChEBI" id="CHEBI:456216"/>
        <dbReference type="EC" id="7.1.2.2"/>
    </reaction>
</comment>
<sequence>MSTGTIKKVAGPLVIAEGMRDANMFDVVRVSSQRLIGEIIEIHGDEASIQVYEETSGLGPGEPVESMGVPMSVELGPGLITSIYDGIQRPLDDIMKISGNNLKRGVEVASLKRDKKWEFVPVAKAGDEVEAGDVLGTVQETIVVQQKIMVPYGIKGTVKEIKAGAFTVEEVVAVIATEKGDKELTMMQRWPVRKGRPYQKKLPPVKPLVTGQRVIDTFFPIAKGGVAAVPGPFGSGKTVIQHQLAKWAEADIVVYIGCGERGNEMTDVLNEFPELKDPKTGQSLMERTVLIANTSDMPVAAREASIYTGITIAEYFRDMGYSVALMADSTSRWAEALREMSGRLEEMPGEEGYPAYLGSRLAQFYERAGHVVSLGKEGREGALSVIGAVSPPGGDISEPVSQATLRIVKVFWGLDSALAYKRHFPAINWLTSYSLYVDNMANWFNEEVAADWMEDRQKMMTILQEEAELNEIVQMVGMDALSPTDRLKMEAARSIREDFLHQNSFHEIDTYTPLRKQYLMMKLVLAFYEKSVDALNKGADMNALIAMPVREKIGRYKYTTDADIESEYKNVEEELDKEVAAAFGKEDF</sequence>
<dbReference type="Gene3D" id="2.40.30.20">
    <property type="match status" value="1"/>
</dbReference>
<feature type="domain" description="AAA+ ATPase" evidence="14">
    <location>
        <begin position="223"/>
        <end position="411"/>
    </location>
</feature>
<dbReference type="Proteomes" id="UP000095380">
    <property type="component" value="Unassembled WGS sequence"/>
</dbReference>
<keyword evidence="5 13" id="KW-0547">Nucleotide-binding</keyword>
<dbReference type="GO" id="GO:0045259">
    <property type="term" value="C:proton-transporting ATP synthase complex"/>
    <property type="evidence" value="ECO:0007669"/>
    <property type="project" value="UniProtKB-ARBA"/>
</dbReference>
<evidence type="ECO:0000256" key="4">
    <source>
        <dbReference type="ARBA" id="ARBA00022448"/>
    </source>
</evidence>
<dbReference type="Pfam" id="PF02874">
    <property type="entry name" value="ATP-synt_ab_N"/>
    <property type="match status" value="1"/>
</dbReference>
<dbReference type="Pfam" id="PF00006">
    <property type="entry name" value="ATP-synt_ab"/>
    <property type="match status" value="1"/>
</dbReference>
<dbReference type="CDD" id="cd18119">
    <property type="entry name" value="ATP-synt_V_A-type_alpha_N"/>
    <property type="match status" value="1"/>
</dbReference>
<evidence type="ECO:0000256" key="9">
    <source>
        <dbReference type="ARBA" id="ARBA00023065"/>
    </source>
</evidence>
<dbReference type="PANTHER" id="PTHR43607">
    <property type="entry name" value="V-TYPE PROTON ATPASE CATALYTIC SUBUNIT A"/>
    <property type="match status" value="1"/>
</dbReference>
<evidence type="ECO:0000256" key="5">
    <source>
        <dbReference type="ARBA" id="ARBA00022741"/>
    </source>
</evidence>
<dbReference type="GO" id="GO:0042777">
    <property type="term" value="P:proton motive force-driven plasma membrane ATP synthesis"/>
    <property type="evidence" value="ECO:0007669"/>
    <property type="project" value="UniProtKB-UniRule"/>
</dbReference>
<dbReference type="HAMAP" id="MF_00309">
    <property type="entry name" value="ATP_synth_A_arch"/>
    <property type="match status" value="1"/>
</dbReference>
<dbReference type="FunFam" id="1.10.1140.10:FF:000002">
    <property type="entry name" value="V-type proton ATPase catalytic subunit A"/>
    <property type="match status" value="1"/>
</dbReference>
<dbReference type="InterPro" id="IPR004100">
    <property type="entry name" value="ATPase_F1/V1/A1_a/bsu_N"/>
</dbReference>
<dbReference type="FunFam" id="2.40.30.20:FF:000002">
    <property type="entry name" value="V-type proton ATPase catalytic subunit A"/>
    <property type="match status" value="1"/>
</dbReference>
<dbReference type="InterPro" id="IPR024034">
    <property type="entry name" value="ATPase_F1/V1_b/a_C"/>
</dbReference>
<dbReference type="EMBL" id="CYYM01000004">
    <property type="protein sequence ID" value="CUN85091.1"/>
    <property type="molecule type" value="Genomic_DNA"/>
</dbReference>
<dbReference type="GO" id="GO:0046961">
    <property type="term" value="F:proton-transporting ATPase activity, rotational mechanism"/>
    <property type="evidence" value="ECO:0007669"/>
    <property type="project" value="InterPro"/>
</dbReference>
<protein>
    <recommendedName>
        <fullName evidence="3 13">V-type ATP synthase alpha chain</fullName>
        <ecNumber evidence="2 13">7.1.2.2</ecNumber>
    </recommendedName>
    <alternativeName>
        <fullName evidence="11 13">V-ATPase subunit A</fullName>
    </alternativeName>
</protein>
<dbReference type="GO" id="GO:0046933">
    <property type="term" value="F:proton-transporting ATP synthase activity, rotational mechanism"/>
    <property type="evidence" value="ECO:0007669"/>
    <property type="project" value="UniProtKB-UniRule"/>
</dbReference>
<evidence type="ECO:0000256" key="13">
    <source>
        <dbReference type="HAMAP-Rule" id="MF_00309"/>
    </source>
</evidence>
<gene>
    <name evidence="15" type="primary">ntpA</name>
    <name evidence="13" type="synonym">atpA</name>
    <name evidence="15" type="ORF">ERS852408_01025</name>
</gene>
<evidence type="ECO:0000313" key="15">
    <source>
        <dbReference type="EMBL" id="CUN85091.1"/>
    </source>
</evidence>
<dbReference type="CDD" id="cd01134">
    <property type="entry name" value="V_A-ATPase_A"/>
    <property type="match status" value="1"/>
</dbReference>
<reference evidence="15 16" key="1">
    <citation type="submission" date="2015-09" db="EMBL/GenBank/DDBJ databases">
        <authorList>
            <consortium name="Pathogen Informatics"/>
        </authorList>
    </citation>
    <scope>NUCLEOTIDE SEQUENCE [LARGE SCALE GENOMIC DNA]</scope>
    <source>
        <strain evidence="15 16">2789STDY5608851</strain>
    </source>
</reference>
<dbReference type="RefSeq" id="WP_055194194.1">
    <property type="nucleotide sequence ID" value="NZ_CYYM01000004.1"/>
</dbReference>
<name>A0A174A8U3_9FIRM</name>
<keyword evidence="15" id="KW-0378">Hydrolase</keyword>
<dbReference type="InterPro" id="IPR027417">
    <property type="entry name" value="P-loop_NTPase"/>
</dbReference>
<dbReference type="InterPro" id="IPR055190">
    <property type="entry name" value="ATP-synt_VA_C"/>
</dbReference>
<dbReference type="Gene3D" id="1.10.1140.10">
    <property type="entry name" value="Bovine Mitochondrial F1-atpase, Atp Synthase Beta Chain, Chain D, domain 3"/>
    <property type="match status" value="1"/>
</dbReference>
<keyword evidence="10 13" id="KW-0066">ATP synthesis</keyword>
<organism evidence="15 16">
    <name type="scientific">Dorea longicatena</name>
    <dbReference type="NCBI Taxonomy" id="88431"/>
    <lineage>
        <taxon>Bacteria</taxon>
        <taxon>Bacillati</taxon>
        <taxon>Bacillota</taxon>
        <taxon>Clostridia</taxon>
        <taxon>Lachnospirales</taxon>
        <taxon>Lachnospiraceae</taxon>
        <taxon>Dorea</taxon>
    </lineage>
</organism>
<evidence type="ECO:0000256" key="7">
    <source>
        <dbReference type="ARBA" id="ARBA00022840"/>
    </source>
</evidence>
<comment type="function">
    <text evidence="12 13">Produces ATP from ADP in the presence of a proton gradient across the membrane. The V-type alpha chain is a catalytic subunit.</text>
</comment>
<dbReference type="InterPro" id="IPR031686">
    <property type="entry name" value="ATP-synth_a_Xtn"/>
</dbReference>
<dbReference type="FunFam" id="3.40.50.300:FF:000675">
    <property type="entry name" value="V-type ATP synthase alpha chain"/>
    <property type="match status" value="1"/>
</dbReference>
<dbReference type="CDD" id="cd18111">
    <property type="entry name" value="ATP-synt_V_A-type_alpha_C"/>
    <property type="match status" value="1"/>
</dbReference>
<evidence type="ECO:0000256" key="8">
    <source>
        <dbReference type="ARBA" id="ARBA00022967"/>
    </source>
</evidence>
<dbReference type="InterPro" id="IPR023366">
    <property type="entry name" value="ATP_synth_asu-like_sf"/>
</dbReference>
<dbReference type="SUPFAM" id="SSF47917">
    <property type="entry name" value="C-terminal domain of alpha and beta subunits of F1 ATP synthase"/>
    <property type="match status" value="1"/>
</dbReference>
<dbReference type="FunFam" id="2.40.50.100:FF:000008">
    <property type="entry name" value="V-type proton ATPase catalytic subunit A"/>
    <property type="match status" value="1"/>
</dbReference>
<keyword evidence="7 13" id="KW-0067">ATP-binding</keyword>
<dbReference type="GO" id="GO:0016787">
    <property type="term" value="F:hydrolase activity"/>
    <property type="evidence" value="ECO:0007669"/>
    <property type="project" value="UniProtKB-KW"/>
</dbReference>
<dbReference type="EC" id="7.1.2.2" evidence="2 13"/>
<dbReference type="Gene3D" id="2.40.50.100">
    <property type="match status" value="1"/>
</dbReference>
<dbReference type="NCBIfam" id="NF003220">
    <property type="entry name" value="PRK04192.1"/>
    <property type="match status" value="1"/>
</dbReference>
<evidence type="ECO:0000256" key="12">
    <source>
        <dbReference type="ARBA" id="ARBA00054855"/>
    </source>
</evidence>
<keyword evidence="4 13" id="KW-0813">Transport</keyword>
<evidence type="ECO:0000313" key="16">
    <source>
        <dbReference type="Proteomes" id="UP000095380"/>
    </source>
</evidence>
<proteinExistence type="inferred from homology"/>